<sequence length="160" mass="19187">MKETMQGARVYYNNTESPVIWGIYTTSRSHATLCAFQIERPRGKSWTVSIQGIQHHNDCLHIQMLYRLKLSHMRRIQSEMRCAHLWSRNSTSNNYVRYSEESHSKMSEQRRFRRFYRENKGTEDESWYYRSCDGSWQLIPVSQISISNLIIQLLNQFIIK</sequence>
<proteinExistence type="predicted"/>
<protein>
    <submittedName>
        <fullName evidence="1">Uncharacterized protein</fullName>
    </submittedName>
</protein>
<accession>V6LVB1</accession>
<dbReference type="EMBL" id="KI546112">
    <property type="protein sequence ID" value="EST44729.1"/>
    <property type="molecule type" value="Genomic_DNA"/>
</dbReference>
<organism evidence="1">
    <name type="scientific">Spironucleus salmonicida</name>
    <dbReference type="NCBI Taxonomy" id="348837"/>
    <lineage>
        <taxon>Eukaryota</taxon>
        <taxon>Metamonada</taxon>
        <taxon>Diplomonadida</taxon>
        <taxon>Hexamitidae</taxon>
        <taxon>Hexamitinae</taxon>
        <taxon>Spironucleus</taxon>
    </lineage>
</organism>
<dbReference type="AlphaFoldDB" id="V6LVB1"/>
<evidence type="ECO:0000313" key="1">
    <source>
        <dbReference type="EMBL" id="EST44729.1"/>
    </source>
</evidence>
<reference evidence="1" key="1">
    <citation type="journal article" date="2014" name="PLoS Genet.">
        <title>The Genome of Spironucleus salmonicida Highlights a Fish Pathogen Adapted to Fluctuating Environments.</title>
        <authorList>
            <person name="Xu F."/>
            <person name="Jerlstrom-Hultqvist J."/>
            <person name="Einarsson E."/>
            <person name="Astvaldsson A."/>
            <person name="Svard S.G."/>
            <person name="Andersson J.O."/>
        </authorList>
    </citation>
    <scope>NUCLEOTIDE SEQUENCE</scope>
</reference>
<name>V6LVB1_9EUKA</name>
<gene>
    <name evidence="1" type="ORF">SS50377_15382</name>
</gene>